<dbReference type="PANTHER" id="PTHR42879">
    <property type="entry name" value="3-OXOACYL-(ACYL-CARRIER-PROTEIN) REDUCTASE"/>
    <property type="match status" value="1"/>
</dbReference>
<protein>
    <submittedName>
        <fullName evidence="3">3-oxoacyl-(ACP) reductase</fullName>
    </submittedName>
</protein>
<evidence type="ECO:0000259" key="2">
    <source>
        <dbReference type="SMART" id="SM00822"/>
    </source>
</evidence>
<dbReference type="PRINTS" id="PR00081">
    <property type="entry name" value="GDHRDH"/>
</dbReference>
<proteinExistence type="inferred from homology"/>
<dbReference type="NCBIfam" id="NF004202">
    <property type="entry name" value="PRK05653.2-2"/>
    <property type="match status" value="1"/>
</dbReference>
<dbReference type="NCBIfam" id="NF005559">
    <property type="entry name" value="PRK07231.1"/>
    <property type="match status" value="1"/>
</dbReference>
<dbReference type="FunFam" id="3.40.50.720:FF:000084">
    <property type="entry name" value="Short-chain dehydrogenase reductase"/>
    <property type="match status" value="1"/>
</dbReference>
<evidence type="ECO:0000313" key="3">
    <source>
        <dbReference type="EMBL" id="QEX16906.1"/>
    </source>
</evidence>
<sequence>MLTSIAGRSVVVTGASKGIGKGIARVFASKGGKVLVVSRHLAEAEKAADEIKRAGGTAAAFAGDVSKPADMEKMAEAALSRHGGIDILCTNAGIFPAAKIKDMTAEDFDNVIGVNLKGTFLAIKACLPAMKRKGQGRIVITSSITGPITGYPGWTHYGASKAGQLGFMRTAAIELAPLKITVNAVLPGNIRTEGLDSMGPEYAKKMSDSVPQGRLGSVEDIAYAALFLASDEAAYITGQTIIIDGGQILPESLMALEEMAVS</sequence>
<dbReference type="Gene3D" id="3.40.50.720">
    <property type="entry name" value="NAD(P)-binding Rossmann-like Domain"/>
    <property type="match status" value="1"/>
</dbReference>
<feature type="domain" description="Ketoreductase" evidence="2">
    <location>
        <begin position="8"/>
        <end position="193"/>
    </location>
</feature>
<dbReference type="SMART" id="SM00822">
    <property type="entry name" value="PKS_KR"/>
    <property type="match status" value="1"/>
</dbReference>
<dbReference type="EMBL" id="CP042906">
    <property type="protein sequence ID" value="QEX16906.1"/>
    <property type="molecule type" value="Genomic_DNA"/>
</dbReference>
<evidence type="ECO:0000313" key="4">
    <source>
        <dbReference type="Proteomes" id="UP000326202"/>
    </source>
</evidence>
<organism evidence="3 4">
    <name type="scientific">Hypericibacter terrae</name>
    <dbReference type="NCBI Taxonomy" id="2602015"/>
    <lineage>
        <taxon>Bacteria</taxon>
        <taxon>Pseudomonadati</taxon>
        <taxon>Pseudomonadota</taxon>
        <taxon>Alphaproteobacteria</taxon>
        <taxon>Rhodospirillales</taxon>
        <taxon>Dongiaceae</taxon>
        <taxon>Hypericibacter</taxon>
    </lineage>
</organism>
<accession>A0A5J6MQ05</accession>
<dbReference type="OrthoDB" id="9780084at2"/>
<dbReference type="InterPro" id="IPR057326">
    <property type="entry name" value="KR_dom"/>
</dbReference>
<dbReference type="NCBIfam" id="NF009466">
    <property type="entry name" value="PRK12826.1-2"/>
    <property type="match status" value="1"/>
</dbReference>
<reference evidence="3 4" key="1">
    <citation type="submission" date="2019-08" db="EMBL/GenBank/DDBJ databases">
        <title>Hyperibacter terrae gen. nov., sp. nov. and Hyperibacter viscosus sp. nov., two new members in the family Rhodospirillaceae isolated from the rhizosphere of Hypericum perforatum.</title>
        <authorList>
            <person name="Noviana Z."/>
        </authorList>
    </citation>
    <scope>NUCLEOTIDE SEQUENCE [LARGE SCALE GENOMIC DNA]</scope>
    <source>
        <strain evidence="3 4">R5913</strain>
    </source>
</reference>
<dbReference type="InterPro" id="IPR050259">
    <property type="entry name" value="SDR"/>
</dbReference>
<dbReference type="InterPro" id="IPR036291">
    <property type="entry name" value="NAD(P)-bd_dom_sf"/>
</dbReference>
<dbReference type="AlphaFoldDB" id="A0A5J6MQ05"/>
<dbReference type="SUPFAM" id="SSF51735">
    <property type="entry name" value="NAD(P)-binding Rossmann-fold domains"/>
    <property type="match status" value="1"/>
</dbReference>
<dbReference type="KEGG" id="htq:FRZ44_22010"/>
<dbReference type="RefSeq" id="WP_151177204.1">
    <property type="nucleotide sequence ID" value="NZ_CP042906.1"/>
</dbReference>
<dbReference type="PANTHER" id="PTHR42879:SF2">
    <property type="entry name" value="3-OXOACYL-[ACYL-CARRIER-PROTEIN] REDUCTASE FABG"/>
    <property type="match status" value="1"/>
</dbReference>
<dbReference type="Proteomes" id="UP000326202">
    <property type="component" value="Chromosome"/>
</dbReference>
<dbReference type="CDD" id="cd05233">
    <property type="entry name" value="SDR_c"/>
    <property type="match status" value="1"/>
</dbReference>
<keyword evidence="4" id="KW-1185">Reference proteome</keyword>
<dbReference type="PRINTS" id="PR00080">
    <property type="entry name" value="SDRFAMILY"/>
</dbReference>
<dbReference type="NCBIfam" id="NF009468">
    <property type="entry name" value="PRK12826.1-4"/>
    <property type="match status" value="1"/>
</dbReference>
<evidence type="ECO:0000256" key="1">
    <source>
        <dbReference type="ARBA" id="ARBA00006484"/>
    </source>
</evidence>
<comment type="similarity">
    <text evidence="1">Belongs to the short-chain dehydrogenases/reductases (SDR) family.</text>
</comment>
<dbReference type="Pfam" id="PF13561">
    <property type="entry name" value="adh_short_C2"/>
    <property type="match status" value="1"/>
</dbReference>
<dbReference type="InterPro" id="IPR002347">
    <property type="entry name" value="SDR_fam"/>
</dbReference>
<gene>
    <name evidence="3" type="primary">fabG</name>
    <name evidence="3" type="ORF">FRZ44_22010</name>
</gene>
<name>A0A5J6MQ05_9PROT</name>